<keyword evidence="1" id="KW-0732">Signal</keyword>
<gene>
    <name evidence="2" type="ORF">DR864_23735</name>
</gene>
<name>A0A344TPG2_9BACT</name>
<keyword evidence="3" id="KW-1185">Reference proteome</keyword>
<dbReference type="AlphaFoldDB" id="A0A344TPG2"/>
<feature type="chain" id="PRO_5016989639" description="Capsule assembly protein Wzi" evidence="1">
    <location>
        <begin position="23"/>
        <end position="509"/>
    </location>
</feature>
<dbReference type="KEGG" id="run:DR864_23735"/>
<evidence type="ECO:0000313" key="2">
    <source>
        <dbReference type="EMBL" id="AXE20533.1"/>
    </source>
</evidence>
<dbReference type="Proteomes" id="UP000251993">
    <property type="component" value="Chromosome"/>
</dbReference>
<evidence type="ECO:0008006" key="4">
    <source>
        <dbReference type="Google" id="ProtNLM"/>
    </source>
</evidence>
<dbReference type="Gene3D" id="2.40.160.130">
    <property type="entry name" value="Capsule assembly protein Wzi"/>
    <property type="match status" value="1"/>
</dbReference>
<dbReference type="EMBL" id="CP030850">
    <property type="protein sequence ID" value="AXE20533.1"/>
    <property type="molecule type" value="Genomic_DNA"/>
</dbReference>
<organism evidence="2 3">
    <name type="scientific">Runella rosea</name>
    <dbReference type="NCBI Taxonomy" id="2259595"/>
    <lineage>
        <taxon>Bacteria</taxon>
        <taxon>Pseudomonadati</taxon>
        <taxon>Bacteroidota</taxon>
        <taxon>Cytophagia</taxon>
        <taxon>Cytophagales</taxon>
        <taxon>Spirosomataceae</taxon>
        <taxon>Runella</taxon>
    </lineage>
</organism>
<evidence type="ECO:0000256" key="1">
    <source>
        <dbReference type="SAM" id="SignalP"/>
    </source>
</evidence>
<feature type="signal peptide" evidence="1">
    <location>
        <begin position="1"/>
        <end position="22"/>
    </location>
</feature>
<sequence>MMKNKTSLFLIACLCCGYTSFAQNPLKGAKYAVEAGAFASTAESNPFWVRSNQFGEVPLGSPAFSLRGELKKDYDSLTNAKAKRKLQFGYGARAVANVGENSRFFFSEFYGKARYGAFEFYAGRRKEIVGLVDSTLSMGSYSWSGNALPIPKVQIGLFNYVPLLKNGLISFKANFAQGWFGSGDSTKKYFLHQKSAYFRLGKPAWKMKFYAGINHQVQWGGRPTVPFIQSGTNSLITNYGSDLEAFIHVATGISLQALGYYKKSGRVSGEGGNRLGNHLGTVDIGLEYENEATKWFFYRQSIYEDGSLFVLSSIADGLLGASIELKEANQGVKKIVLEYLNTSNQGGNLQSGNQTAFIPELRGADDYFNNGTYEEGWVYRKQTIGTPFIMPLSASTGVTLKDLIGDFQPKSPVMPDMIINNRVKAWMLGIHSRISRVNLLTRVSYSQNFGKYYLYSRVLLAPIELNQVSVQQQVSFSVKKYIINAIVAYDNAGLLENNIGGSLVVRREF</sequence>
<evidence type="ECO:0000313" key="3">
    <source>
        <dbReference type="Proteomes" id="UP000251993"/>
    </source>
</evidence>
<reference evidence="2 3" key="1">
    <citation type="submission" date="2018-07" db="EMBL/GenBank/DDBJ databases">
        <title>Genome sequencing of Runella.</title>
        <authorList>
            <person name="Baek M.-G."/>
            <person name="Yi H."/>
        </authorList>
    </citation>
    <scope>NUCLEOTIDE SEQUENCE [LARGE SCALE GENOMIC DNA]</scope>
    <source>
        <strain evidence="2 3">HYN0085</strain>
    </source>
</reference>
<dbReference type="OrthoDB" id="596512at2"/>
<protein>
    <recommendedName>
        <fullName evidence="4">Capsule assembly protein Wzi</fullName>
    </recommendedName>
</protein>
<accession>A0A344TPG2</accession>
<dbReference type="RefSeq" id="WP_114069296.1">
    <property type="nucleotide sequence ID" value="NZ_CP030850.1"/>
</dbReference>
<proteinExistence type="predicted"/>
<dbReference type="InterPro" id="IPR038636">
    <property type="entry name" value="Wzi_sf"/>
</dbReference>